<organism evidence="10 11">
    <name type="scientific">Ramlibacter aurantiacus</name>
    <dbReference type="NCBI Taxonomy" id="2801330"/>
    <lineage>
        <taxon>Bacteria</taxon>
        <taxon>Pseudomonadati</taxon>
        <taxon>Pseudomonadota</taxon>
        <taxon>Betaproteobacteria</taxon>
        <taxon>Burkholderiales</taxon>
        <taxon>Comamonadaceae</taxon>
        <taxon>Ramlibacter</taxon>
    </lineage>
</organism>
<feature type="transmembrane region" description="Helical" evidence="9">
    <location>
        <begin position="59"/>
        <end position="78"/>
    </location>
</feature>
<dbReference type="InterPro" id="IPR001851">
    <property type="entry name" value="ABC_transp_permease"/>
</dbReference>
<comment type="caution">
    <text evidence="10">The sequence shown here is derived from an EMBL/GenBank/DDBJ whole genome shotgun (WGS) entry which is preliminary data.</text>
</comment>
<proteinExistence type="inferred from homology"/>
<feature type="transmembrane region" description="Helical" evidence="9">
    <location>
        <begin position="136"/>
        <end position="161"/>
    </location>
</feature>
<evidence type="ECO:0000256" key="1">
    <source>
        <dbReference type="ARBA" id="ARBA00004651"/>
    </source>
</evidence>
<dbReference type="GO" id="GO:0022857">
    <property type="term" value="F:transmembrane transporter activity"/>
    <property type="evidence" value="ECO:0007669"/>
    <property type="project" value="InterPro"/>
</dbReference>
<name>A0A937D126_9BURK</name>
<evidence type="ECO:0000256" key="8">
    <source>
        <dbReference type="ARBA" id="ARBA00037998"/>
    </source>
</evidence>
<evidence type="ECO:0000313" key="11">
    <source>
        <dbReference type="Proteomes" id="UP000613011"/>
    </source>
</evidence>
<keyword evidence="3" id="KW-1003">Cell membrane</keyword>
<keyword evidence="5" id="KW-0029">Amino-acid transport</keyword>
<evidence type="ECO:0000256" key="5">
    <source>
        <dbReference type="ARBA" id="ARBA00022970"/>
    </source>
</evidence>
<keyword evidence="7 9" id="KW-0472">Membrane</keyword>
<evidence type="ECO:0000256" key="4">
    <source>
        <dbReference type="ARBA" id="ARBA00022692"/>
    </source>
</evidence>
<feature type="transmembrane region" description="Helical" evidence="9">
    <location>
        <begin position="266"/>
        <end position="289"/>
    </location>
</feature>
<comment type="similarity">
    <text evidence="8">Belongs to the binding-protein-dependent transport system permease family. LivHM subfamily.</text>
</comment>
<evidence type="ECO:0000256" key="7">
    <source>
        <dbReference type="ARBA" id="ARBA00023136"/>
    </source>
</evidence>
<feature type="transmembrane region" description="Helical" evidence="9">
    <location>
        <begin position="98"/>
        <end position="116"/>
    </location>
</feature>
<keyword evidence="4 9" id="KW-0812">Transmembrane</keyword>
<dbReference type="EMBL" id="JAEQNA010000001">
    <property type="protein sequence ID" value="MBL0420079.1"/>
    <property type="molecule type" value="Genomic_DNA"/>
</dbReference>
<keyword evidence="2" id="KW-0813">Transport</keyword>
<dbReference type="RefSeq" id="WP_201683071.1">
    <property type="nucleotide sequence ID" value="NZ_JAEQNA010000001.1"/>
</dbReference>
<protein>
    <submittedName>
        <fullName evidence="10">Branched-chain amino acid ABC transporter permease</fullName>
    </submittedName>
</protein>
<evidence type="ECO:0000256" key="2">
    <source>
        <dbReference type="ARBA" id="ARBA00022448"/>
    </source>
</evidence>
<dbReference type="AlphaFoldDB" id="A0A937D126"/>
<keyword evidence="6 9" id="KW-1133">Transmembrane helix</keyword>
<gene>
    <name evidence="10" type="ORF">JI739_06930</name>
</gene>
<accession>A0A937D126</accession>
<evidence type="ECO:0000256" key="9">
    <source>
        <dbReference type="SAM" id="Phobius"/>
    </source>
</evidence>
<dbReference type="PANTHER" id="PTHR11795:SF450">
    <property type="entry name" value="ABC TRANSPORTER PERMEASE PROTEIN"/>
    <property type="match status" value="1"/>
</dbReference>
<feature type="transmembrane region" description="Helical" evidence="9">
    <location>
        <begin position="34"/>
        <end position="53"/>
    </location>
</feature>
<feature type="transmembrane region" description="Helical" evidence="9">
    <location>
        <begin position="187"/>
        <end position="209"/>
    </location>
</feature>
<evidence type="ECO:0000313" key="10">
    <source>
        <dbReference type="EMBL" id="MBL0420079.1"/>
    </source>
</evidence>
<dbReference type="PANTHER" id="PTHR11795">
    <property type="entry name" value="BRANCHED-CHAIN AMINO ACID TRANSPORT SYSTEM PERMEASE PROTEIN LIVH"/>
    <property type="match status" value="1"/>
</dbReference>
<feature type="transmembrane region" description="Helical" evidence="9">
    <location>
        <begin position="6"/>
        <end position="27"/>
    </location>
</feature>
<evidence type="ECO:0000256" key="3">
    <source>
        <dbReference type="ARBA" id="ARBA00022475"/>
    </source>
</evidence>
<sequence length="294" mass="30788">MTDFFEILISAAATGCIYGLIALSYLLMTRPTGIINFAVGEWGMVGAFSGFVLLSWLEWPYAAGIALMLGFMLVLGWATERLTVRPLVEKGAPPLAPILVLLGLLVVLREAVSIGFGPDPRPVPPAFGFGRVELGLLAGSHQSFFTIAMTLAVFAGVWWFFERTLTGKSFEAVAIDRRAAALMGINLGRVTALSFAGGAAVAGLAGMLVAPNVSAHYLMGLPLAIQGFTALVVGGVNRVEGALLGGIVLALAEQLTVRYAPIPASLAQGVPLLLLILFLLLRPTGLLTAKGARA</sequence>
<dbReference type="InterPro" id="IPR052157">
    <property type="entry name" value="BCAA_transport_permease"/>
</dbReference>
<evidence type="ECO:0000256" key="6">
    <source>
        <dbReference type="ARBA" id="ARBA00022989"/>
    </source>
</evidence>
<dbReference type="Proteomes" id="UP000613011">
    <property type="component" value="Unassembled WGS sequence"/>
</dbReference>
<keyword evidence="11" id="KW-1185">Reference proteome</keyword>
<comment type="subcellular location">
    <subcellularLocation>
        <location evidence="1">Cell membrane</location>
        <topology evidence="1">Multi-pass membrane protein</topology>
    </subcellularLocation>
</comment>
<dbReference type="CDD" id="cd06582">
    <property type="entry name" value="TM_PBP1_LivH_like"/>
    <property type="match status" value="1"/>
</dbReference>
<dbReference type="GO" id="GO:0005886">
    <property type="term" value="C:plasma membrane"/>
    <property type="evidence" value="ECO:0007669"/>
    <property type="project" value="UniProtKB-SubCell"/>
</dbReference>
<reference evidence="10" key="1">
    <citation type="submission" date="2021-01" db="EMBL/GenBank/DDBJ databases">
        <title>Ramlibacter sp. strain AW1 16S ribosomal RNA gene Genome sequencing and assembly.</title>
        <authorList>
            <person name="Kang M."/>
        </authorList>
    </citation>
    <scope>NUCLEOTIDE SEQUENCE</scope>
    <source>
        <strain evidence="10">AW1</strain>
    </source>
</reference>
<dbReference type="GO" id="GO:0006865">
    <property type="term" value="P:amino acid transport"/>
    <property type="evidence" value="ECO:0007669"/>
    <property type="project" value="UniProtKB-KW"/>
</dbReference>
<dbReference type="Pfam" id="PF02653">
    <property type="entry name" value="BPD_transp_2"/>
    <property type="match status" value="1"/>
</dbReference>